<feature type="domain" description="RNase H type-1" evidence="8">
    <location>
        <begin position="61"/>
        <end position="239"/>
    </location>
</feature>
<organism evidence="9 10">
    <name type="scientific">Gymnopilus dilepis</name>
    <dbReference type="NCBI Taxonomy" id="231916"/>
    <lineage>
        <taxon>Eukaryota</taxon>
        <taxon>Fungi</taxon>
        <taxon>Dikarya</taxon>
        <taxon>Basidiomycota</taxon>
        <taxon>Agaricomycotina</taxon>
        <taxon>Agaricomycetes</taxon>
        <taxon>Agaricomycetidae</taxon>
        <taxon>Agaricales</taxon>
        <taxon>Agaricineae</taxon>
        <taxon>Hymenogastraceae</taxon>
        <taxon>Gymnopilus</taxon>
    </lineage>
</organism>
<dbReference type="InterPro" id="IPR036397">
    <property type="entry name" value="RNaseH_sf"/>
</dbReference>
<dbReference type="EC" id="3.1.26.4" evidence="3"/>
<dbReference type="EMBL" id="NHYE01005494">
    <property type="protein sequence ID" value="PPQ71629.1"/>
    <property type="molecule type" value="Genomic_DNA"/>
</dbReference>
<keyword evidence="7" id="KW-0378">Hydrolase</keyword>
<dbReference type="GO" id="GO:0004523">
    <property type="term" value="F:RNA-DNA hybrid ribonuclease activity"/>
    <property type="evidence" value="ECO:0007669"/>
    <property type="project" value="UniProtKB-EC"/>
</dbReference>
<dbReference type="GO" id="GO:0003676">
    <property type="term" value="F:nucleic acid binding"/>
    <property type="evidence" value="ECO:0007669"/>
    <property type="project" value="InterPro"/>
</dbReference>
<evidence type="ECO:0000259" key="8">
    <source>
        <dbReference type="PROSITE" id="PS50879"/>
    </source>
</evidence>
<dbReference type="OrthoDB" id="407198at2759"/>
<dbReference type="PROSITE" id="PS50879">
    <property type="entry name" value="RNASE_H_1"/>
    <property type="match status" value="1"/>
</dbReference>
<dbReference type="InParanoid" id="A0A409VZF2"/>
<dbReference type="SUPFAM" id="SSF53098">
    <property type="entry name" value="Ribonuclease H-like"/>
    <property type="match status" value="1"/>
</dbReference>
<name>A0A409VZF2_9AGAR</name>
<dbReference type="AlphaFoldDB" id="A0A409VZF2"/>
<sequence length="242" mass="26752">MTDLPDGEVLKQRIGTPCPSLAGLDINQIIIECPECHRYVRACCRHGYSDGRSYHFDQHLCHLFKVVYTDGACTNNGGADAKAGLGLAIGTNVDAEEHTKSIPVDDSIDPGAPRTSQRAELLAAIEGLKLLEETPLPGHRRVLRAFARRDGDNSDDERDVYLVVTDSEYVVKGMTEWLPSWKRRGLRTSGGKRPTNLDLFLALDRLVTRLENDRVAVGFWQVPRAFNQQADALAKRAASNAI</sequence>
<evidence type="ECO:0000256" key="4">
    <source>
        <dbReference type="ARBA" id="ARBA00022722"/>
    </source>
</evidence>
<keyword evidence="5" id="KW-0479">Metal-binding</keyword>
<evidence type="ECO:0000256" key="7">
    <source>
        <dbReference type="ARBA" id="ARBA00022801"/>
    </source>
</evidence>
<keyword evidence="10" id="KW-1185">Reference proteome</keyword>
<dbReference type="InterPro" id="IPR002156">
    <property type="entry name" value="RNaseH_domain"/>
</dbReference>
<keyword evidence="6" id="KW-0255">Endonuclease</keyword>
<gene>
    <name evidence="9" type="ORF">CVT26_010589</name>
</gene>
<dbReference type="InterPro" id="IPR050092">
    <property type="entry name" value="RNase_H"/>
</dbReference>
<evidence type="ECO:0000256" key="5">
    <source>
        <dbReference type="ARBA" id="ARBA00022723"/>
    </source>
</evidence>
<dbReference type="CDD" id="cd13934">
    <property type="entry name" value="RNase_H_Dikarya_like"/>
    <property type="match status" value="1"/>
</dbReference>
<dbReference type="STRING" id="231916.A0A409VZF2"/>
<dbReference type="PANTHER" id="PTHR10642">
    <property type="entry name" value="RIBONUCLEASE H1"/>
    <property type="match status" value="1"/>
</dbReference>
<evidence type="ECO:0000256" key="6">
    <source>
        <dbReference type="ARBA" id="ARBA00022759"/>
    </source>
</evidence>
<proteinExistence type="inferred from homology"/>
<dbReference type="PANTHER" id="PTHR10642:SF26">
    <property type="entry name" value="RIBONUCLEASE H1"/>
    <property type="match status" value="1"/>
</dbReference>
<comment type="similarity">
    <text evidence="2">Belongs to the RNase H family.</text>
</comment>
<dbReference type="Pfam" id="PF00075">
    <property type="entry name" value="RNase_H"/>
    <property type="match status" value="1"/>
</dbReference>
<dbReference type="GO" id="GO:0046872">
    <property type="term" value="F:metal ion binding"/>
    <property type="evidence" value="ECO:0007669"/>
    <property type="project" value="UniProtKB-KW"/>
</dbReference>
<reference evidence="9 10" key="1">
    <citation type="journal article" date="2018" name="Evol. Lett.">
        <title>Horizontal gene cluster transfer increased hallucinogenic mushroom diversity.</title>
        <authorList>
            <person name="Reynolds H.T."/>
            <person name="Vijayakumar V."/>
            <person name="Gluck-Thaler E."/>
            <person name="Korotkin H.B."/>
            <person name="Matheny P.B."/>
            <person name="Slot J.C."/>
        </authorList>
    </citation>
    <scope>NUCLEOTIDE SEQUENCE [LARGE SCALE GENOMIC DNA]</scope>
    <source>
        <strain evidence="9 10">SRW20</strain>
    </source>
</reference>
<keyword evidence="4" id="KW-0540">Nuclease</keyword>
<dbReference type="Gene3D" id="3.30.420.10">
    <property type="entry name" value="Ribonuclease H-like superfamily/Ribonuclease H"/>
    <property type="match status" value="1"/>
</dbReference>
<accession>A0A409VZF2</accession>
<dbReference type="InterPro" id="IPR012337">
    <property type="entry name" value="RNaseH-like_sf"/>
</dbReference>
<evidence type="ECO:0000256" key="1">
    <source>
        <dbReference type="ARBA" id="ARBA00000077"/>
    </source>
</evidence>
<evidence type="ECO:0000313" key="9">
    <source>
        <dbReference type="EMBL" id="PPQ71629.1"/>
    </source>
</evidence>
<comment type="caution">
    <text evidence="9">The sequence shown here is derived from an EMBL/GenBank/DDBJ whole genome shotgun (WGS) entry which is preliminary data.</text>
</comment>
<evidence type="ECO:0000256" key="2">
    <source>
        <dbReference type="ARBA" id="ARBA00005300"/>
    </source>
</evidence>
<dbReference type="GO" id="GO:0043137">
    <property type="term" value="P:DNA replication, removal of RNA primer"/>
    <property type="evidence" value="ECO:0007669"/>
    <property type="project" value="TreeGrafter"/>
</dbReference>
<evidence type="ECO:0000313" key="10">
    <source>
        <dbReference type="Proteomes" id="UP000284706"/>
    </source>
</evidence>
<protein>
    <recommendedName>
        <fullName evidence="3">ribonuclease H</fullName>
        <ecNumber evidence="3">3.1.26.4</ecNumber>
    </recommendedName>
</protein>
<dbReference type="Proteomes" id="UP000284706">
    <property type="component" value="Unassembled WGS sequence"/>
</dbReference>
<evidence type="ECO:0000256" key="3">
    <source>
        <dbReference type="ARBA" id="ARBA00012180"/>
    </source>
</evidence>
<comment type="catalytic activity">
    <reaction evidence="1">
        <text>Endonucleolytic cleavage to 5'-phosphomonoester.</text>
        <dbReference type="EC" id="3.1.26.4"/>
    </reaction>
</comment>